<keyword evidence="2" id="KW-1185">Reference proteome</keyword>
<organism evidence="1 2">
    <name type="scientific">Aminobacter niigataensis</name>
    <dbReference type="NCBI Taxonomy" id="83265"/>
    <lineage>
        <taxon>Bacteria</taxon>
        <taxon>Pseudomonadati</taxon>
        <taxon>Pseudomonadota</taxon>
        <taxon>Alphaproteobacteria</taxon>
        <taxon>Hyphomicrobiales</taxon>
        <taxon>Phyllobacteriaceae</taxon>
        <taxon>Aminobacter</taxon>
    </lineage>
</organism>
<name>A0ABR6LAK2_9HYPH</name>
<protein>
    <submittedName>
        <fullName evidence="1">Uncharacterized protein</fullName>
    </submittedName>
</protein>
<accession>A0ABR6LAK2</accession>
<evidence type="ECO:0000313" key="1">
    <source>
        <dbReference type="EMBL" id="MBB4652981.1"/>
    </source>
</evidence>
<dbReference type="Proteomes" id="UP000539538">
    <property type="component" value="Unassembled WGS sequence"/>
</dbReference>
<sequence>MLLRYREQSFGDVGDELEAILWGRIGQIEDGAVAVLAKMLGEGMAADPADISGRKDRDVEVFLQRRELAIGIQEKLLDAAERLLEEAAQQHGFAGAAVALDQQSAVDQLGEVDANGFTLRGIADADIAGTKRTSWCRGVDGYDVGSALPGFVTNDLDRRWDPGFLGKKLGDELIRWRELRDLIGLGEHDAKCTADRSFCGFTDFGIHHLRSLSDPEWW</sequence>
<proteinExistence type="predicted"/>
<evidence type="ECO:0000313" key="2">
    <source>
        <dbReference type="Proteomes" id="UP000539538"/>
    </source>
</evidence>
<gene>
    <name evidence="1" type="ORF">GGQ99_004765</name>
</gene>
<comment type="caution">
    <text evidence="1">The sequence shown here is derived from an EMBL/GenBank/DDBJ whole genome shotgun (WGS) entry which is preliminary data.</text>
</comment>
<dbReference type="EMBL" id="JACHOT010000009">
    <property type="protein sequence ID" value="MBB4652981.1"/>
    <property type="molecule type" value="Genomic_DNA"/>
</dbReference>
<reference evidence="1 2" key="1">
    <citation type="submission" date="2020-08" db="EMBL/GenBank/DDBJ databases">
        <title>Genomic Encyclopedia of Type Strains, Phase IV (KMG-IV): sequencing the most valuable type-strain genomes for metagenomic binning, comparative biology and taxonomic classification.</title>
        <authorList>
            <person name="Goeker M."/>
        </authorList>
    </citation>
    <scope>NUCLEOTIDE SEQUENCE [LARGE SCALE GENOMIC DNA]</scope>
    <source>
        <strain evidence="1 2">DSM 7050</strain>
    </source>
</reference>